<accession>A0A097ZPI6</accession>
<name>A0A097ZPI6_9VIRU</name>
<proteinExistence type="predicted"/>
<protein>
    <submittedName>
        <fullName evidence="1">Uncharacterized protein</fullName>
    </submittedName>
</protein>
<organism evidence="1">
    <name type="scientific">Calhevirus-2b</name>
    <dbReference type="NCBI Taxonomy" id="1506580"/>
    <lineage>
        <taxon>Viruses</taxon>
        <taxon>Riboviria</taxon>
        <taxon>Orthornavirae</taxon>
        <taxon>Pisuviricota</taxon>
        <taxon>Pisoniviricetes</taxon>
        <taxon>Picornavirales</taxon>
        <taxon>Calhevirus 2</taxon>
    </lineage>
</organism>
<evidence type="ECO:0000313" key="1">
    <source>
        <dbReference type="EMBL" id="BAP81889.1"/>
    </source>
</evidence>
<sequence>MNADFPAQVTLLGYLRQVFSYFSRNLTLDRLQLRRLYQVKALTWSDIKIYISIFFLHLRLLFIDLRFAGSVARIELTHACRQLRQNRLEFSRRVSESNQIIRKKIVRHFDELDTSIQESNHRIRSHFEKFAQQCRDFDQSTQQKIREAFSCKKKKIRPEISHLIQTATPLGPCILTGKPPTKNKKIGPCVAKIDDCVFLPEGFIICHYRLKRPRLTLQHTLLTSADSQVQTYLTGAKSSVTKPSLAKELSSLPPQQELPYL</sequence>
<dbReference type="EMBL" id="AB937991">
    <property type="protein sequence ID" value="BAP81889.1"/>
    <property type="molecule type" value="Genomic_RNA"/>
</dbReference>
<reference evidence="1" key="1">
    <citation type="journal article" date="2014" name="J. Gen. Virol.">
        <title>Metagenomic Analysis of Shrew Enteric Virome Reveals Novel Viruses Related to Human Stool-Associated Viruses.</title>
        <authorList>
            <person name="Sasaki M."/>
            <person name="Orba Y."/>
            <person name="Ueno K."/>
            <person name="Ishii A."/>
            <person name="Moonga L."/>
            <person name="Hang'ombe B.M."/>
            <person name="Mweene A.S."/>
            <person name="Ito K."/>
            <person name="Sawa H."/>
        </authorList>
    </citation>
    <scope>NUCLEOTIDE SEQUENCE</scope>
    <source>
        <strain evidence="1">ZM38</strain>
    </source>
</reference>